<feature type="non-terminal residue" evidence="2">
    <location>
        <position position="138"/>
    </location>
</feature>
<dbReference type="PROSITE" id="PS50835">
    <property type="entry name" value="IG_LIKE"/>
    <property type="match status" value="1"/>
</dbReference>
<dbReference type="SUPFAM" id="SSF48726">
    <property type="entry name" value="Immunoglobulin"/>
    <property type="match status" value="1"/>
</dbReference>
<sequence length="138" mass="15000">NSDCTFRIKQLRDTDSGTYRFRFLTDHYGGKYTGHPGVSLTVTGLQVKVTENEAQSVTLTCSSTCTLSGSPTFTWYKNGEVVSNQNKYSLNLAITDDTDLYSCATGGVTSLAVNVKCMKAEIISDRVSGGETVELTCR</sequence>
<accession>A0A9D3RH85</accession>
<dbReference type="InterPro" id="IPR007110">
    <property type="entry name" value="Ig-like_dom"/>
</dbReference>
<dbReference type="Pfam" id="PF13895">
    <property type="entry name" value="Ig_2"/>
    <property type="match status" value="1"/>
</dbReference>
<protein>
    <recommendedName>
        <fullName evidence="1">Ig-like domain-containing protein</fullName>
    </recommendedName>
</protein>
<feature type="non-terminal residue" evidence="2">
    <location>
        <position position="1"/>
    </location>
</feature>
<comment type="caution">
    <text evidence="2">The sequence shown here is derived from an EMBL/GenBank/DDBJ whole genome shotgun (WGS) entry which is preliminary data.</text>
</comment>
<evidence type="ECO:0000259" key="1">
    <source>
        <dbReference type="PROSITE" id="PS50835"/>
    </source>
</evidence>
<proteinExistence type="predicted"/>
<dbReference type="InterPro" id="IPR036179">
    <property type="entry name" value="Ig-like_dom_sf"/>
</dbReference>
<dbReference type="Gene3D" id="2.60.40.10">
    <property type="entry name" value="Immunoglobulins"/>
    <property type="match status" value="2"/>
</dbReference>
<dbReference type="EMBL" id="JAFIRN010001006">
    <property type="protein sequence ID" value="KAG5829964.1"/>
    <property type="molecule type" value="Genomic_DNA"/>
</dbReference>
<dbReference type="PANTHER" id="PTHR46013">
    <property type="entry name" value="VASCULAR CELL ADHESION MOLECULE 1"/>
    <property type="match status" value="1"/>
</dbReference>
<dbReference type="PANTHER" id="PTHR46013:SF4">
    <property type="entry name" value="B-CELL RECEPTOR CD22-RELATED"/>
    <property type="match status" value="1"/>
</dbReference>
<feature type="domain" description="Ig-like" evidence="1">
    <location>
        <begin position="36"/>
        <end position="114"/>
    </location>
</feature>
<dbReference type="Proteomes" id="UP001044222">
    <property type="component" value="Unassembled WGS sequence"/>
</dbReference>
<name>A0A9D3RH85_ANGAN</name>
<organism evidence="2 3">
    <name type="scientific">Anguilla anguilla</name>
    <name type="common">European freshwater eel</name>
    <name type="synonym">Muraena anguilla</name>
    <dbReference type="NCBI Taxonomy" id="7936"/>
    <lineage>
        <taxon>Eukaryota</taxon>
        <taxon>Metazoa</taxon>
        <taxon>Chordata</taxon>
        <taxon>Craniata</taxon>
        <taxon>Vertebrata</taxon>
        <taxon>Euteleostomi</taxon>
        <taxon>Actinopterygii</taxon>
        <taxon>Neopterygii</taxon>
        <taxon>Teleostei</taxon>
        <taxon>Anguilliformes</taxon>
        <taxon>Anguillidae</taxon>
        <taxon>Anguilla</taxon>
    </lineage>
</organism>
<reference evidence="2" key="1">
    <citation type="submission" date="2021-01" db="EMBL/GenBank/DDBJ databases">
        <title>A chromosome-scale assembly of European eel, Anguilla anguilla.</title>
        <authorList>
            <person name="Henkel C."/>
            <person name="Jong-Raadsen S.A."/>
            <person name="Dufour S."/>
            <person name="Weltzien F.-A."/>
            <person name="Palstra A.P."/>
            <person name="Pelster B."/>
            <person name="Spaink H.P."/>
            <person name="Van Den Thillart G.E."/>
            <person name="Jansen H."/>
            <person name="Zahm M."/>
            <person name="Klopp C."/>
            <person name="Cedric C."/>
            <person name="Louis A."/>
            <person name="Berthelot C."/>
            <person name="Parey E."/>
            <person name="Roest Crollius H."/>
            <person name="Montfort J."/>
            <person name="Robinson-Rechavi M."/>
            <person name="Bucao C."/>
            <person name="Bouchez O."/>
            <person name="Gislard M."/>
            <person name="Lluch J."/>
            <person name="Milhes M."/>
            <person name="Lampietro C."/>
            <person name="Lopez Roques C."/>
            <person name="Donnadieu C."/>
            <person name="Braasch I."/>
            <person name="Desvignes T."/>
            <person name="Postlethwait J."/>
            <person name="Bobe J."/>
            <person name="Guiguen Y."/>
            <person name="Dirks R."/>
        </authorList>
    </citation>
    <scope>NUCLEOTIDE SEQUENCE</scope>
    <source>
        <strain evidence="2">Tag_6206</strain>
        <tissue evidence="2">Liver</tissue>
    </source>
</reference>
<gene>
    <name evidence="2" type="ORF">ANANG_G00319950</name>
</gene>
<keyword evidence="3" id="KW-1185">Reference proteome</keyword>
<dbReference type="InterPro" id="IPR013783">
    <property type="entry name" value="Ig-like_fold"/>
</dbReference>
<dbReference type="AlphaFoldDB" id="A0A9D3RH85"/>
<evidence type="ECO:0000313" key="2">
    <source>
        <dbReference type="EMBL" id="KAG5829964.1"/>
    </source>
</evidence>
<evidence type="ECO:0000313" key="3">
    <source>
        <dbReference type="Proteomes" id="UP001044222"/>
    </source>
</evidence>